<feature type="compositionally biased region" description="Basic residues" evidence="9">
    <location>
        <begin position="725"/>
        <end position="734"/>
    </location>
</feature>
<dbReference type="Gene3D" id="1.10.150.80">
    <property type="entry name" value="HRDC domain"/>
    <property type="match status" value="1"/>
</dbReference>
<keyword evidence="5" id="KW-0271">Exosome</keyword>
<feature type="region of interest" description="Disordered" evidence="9">
    <location>
        <begin position="775"/>
        <end position="827"/>
    </location>
</feature>
<dbReference type="PROSITE" id="PS50967">
    <property type="entry name" value="HRDC"/>
    <property type="match status" value="1"/>
</dbReference>
<dbReference type="InterPro" id="IPR010997">
    <property type="entry name" value="HRDC-like_sf"/>
</dbReference>
<dbReference type="InterPro" id="IPR044876">
    <property type="entry name" value="HRDC_dom_sf"/>
</dbReference>
<dbReference type="GO" id="GO:0005730">
    <property type="term" value="C:nucleolus"/>
    <property type="evidence" value="ECO:0007669"/>
    <property type="project" value="TreeGrafter"/>
</dbReference>
<keyword evidence="3" id="KW-0540">Nuclease</keyword>
<evidence type="ECO:0000256" key="6">
    <source>
        <dbReference type="ARBA" id="ARBA00022839"/>
    </source>
</evidence>
<dbReference type="GO" id="GO:0071037">
    <property type="term" value="P:nuclear polyadenylation-dependent snRNA catabolic process"/>
    <property type="evidence" value="ECO:0007669"/>
    <property type="project" value="TreeGrafter"/>
</dbReference>
<dbReference type="FunFam" id="3.30.420.10:FF:000059">
    <property type="entry name" value="Exosome complex exonuclease Rrp6"/>
    <property type="match status" value="1"/>
</dbReference>
<evidence type="ECO:0000259" key="10">
    <source>
        <dbReference type="PROSITE" id="PS50967"/>
    </source>
</evidence>
<evidence type="ECO:0000256" key="8">
    <source>
        <dbReference type="ARBA" id="ARBA00043957"/>
    </source>
</evidence>
<evidence type="ECO:0000256" key="4">
    <source>
        <dbReference type="ARBA" id="ARBA00022801"/>
    </source>
</evidence>
<comment type="similarity">
    <text evidence="8">Belongs to the exosome component 10/RRP6 family.</text>
</comment>
<dbReference type="Pfam" id="PF00570">
    <property type="entry name" value="HRDC"/>
    <property type="match status" value="1"/>
</dbReference>
<dbReference type="Pfam" id="PF01612">
    <property type="entry name" value="DNA_pol_A_exo1"/>
    <property type="match status" value="1"/>
</dbReference>
<keyword evidence="4" id="KW-0378">Hydrolase</keyword>
<dbReference type="SUPFAM" id="SSF53098">
    <property type="entry name" value="Ribonuclease H-like"/>
    <property type="match status" value="1"/>
</dbReference>
<feature type="region of interest" description="Disordered" evidence="9">
    <location>
        <begin position="694"/>
        <end position="760"/>
    </location>
</feature>
<dbReference type="GO" id="GO:0071038">
    <property type="term" value="P:TRAMP-dependent tRNA surveillance pathway"/>
    <property type="evidence" value="ECO:0007669"/>
    <property type="project" value="TreeGrafter"/>
</dbReference>
<dbReference type="PANTHER" id="PTHR12124:SF47">
    <property type="entry name" value="EXOSOME COMPONENT 10"/>
    <property type="match status" value="1"/>
</dbReference>
<dbReference type="Pfam" id="PF08066">
    <property type="entry name" value="PMC2NT"/>
    <property type="match status" value="1"/>
</dbReference>
<dbReference type="SUPFAM" id="SSF47819">
    <property type="entry name" value="HRDC-like"/>
    <property type="match status" value="1"/>
</dbReference>
<dbReference type="VEuPathDB" id="FungiDB:PABG_07482"/>
<comment type="caution">
    <text evidence="11">The sequence shown here is derived from an EMBL/GenBank/DDBJ whole genome shotgun (WGS) entry which is preliminary data.</text>
</comment>
<dbReference type="GO" id="GO:0071040">
    <property type="term" value="P:nuclear polyadenylation-dependent antisense transcript catabolic process"/>
    <property type="evidence" value="ECO:0007669"/>
    <property type="project" value="TreeGrafter"/>
</dbReference>
<feature type="region of interest" description="Disordered" evidence="9">
    <location>
        <begin position="544"/>
        <end position="567"/>
    </location>
</feature>
<evidence type="ECO:0000256" key="2">
    <source>
        <dbReference type="ARBA" id="ARBA00022552"/>
    </source>
</evidence>
<feature type="compositionally biased region" description="Polar residues" evidence="9">
    <location>
        <begin position="738"/>
        <end position="753"/>
    </location>
</feature>
<evidence type="ECO:0000256" key="7">
    <source>
        <dbReference type="ARBA" id="ARBA00023242"/>
    </source>
</evidence>
<dbReference type="GO" id="GO:0071036">
    <property type="term" value="P:nuclear polyadenylation-dependent snoRNA catabolic process"/>
    <property type="evidence" value="ECO:0007669"/>
    <property type="project" value="TreeGrafter"/>
</dbReference>
<gene>
    <name evidence="11" type="ORF">ACO22_03046</name>
</gene>
<dbReference type="GO" id="GO:0000467">
    <property type="term" value="P:exonucleolytic trimming to generate mature 3'-end of 5.8S rRNA from tricistronic rRNA transcript (SSU-rRNA, 5.8S rRNA, LSU-rRNA)"/>
    <property type="evidence" value="ECO:0007669"/>
    <property type="project" value="InterPro"/>
</dbReference>
<evidence type="ECO:0000313" key="12">
    <source>
        <dbReference type="Proteomes" id="UP000242814"/>
    </source>
</evidence>
<feature type="domain" description="HRDC" evidence="10">
    <location>
        <begin position="450"/>
        <end position="530"/>
    </location>
</feature>
<proteinExistence type="inferred from homology"/>
<name>A0A1D2JGY1_PARBR</name>
<dbReference type="Gene3D" id="3.30.420.10">
    <property type="entry name" value="Ribonuclease H-like superfamily/Ribonuclease H"/>
    <property type="match status" value="1"/>
</dbReference>
<keyword evidence="2" id="KW-0698">rRNA processing</keyword>
<dbReference type="CDD" id="cd06147">
    <property type="entry name" value="Rrp6p_like_exo"/>
    <property type="match status" value="1"/>
</dbReference>
<evidence type="ECO:0000256" key="1">
    <source>
        <dbReference type="ARBA" id="ARBA00004123"/>
    </source>
</evidence>
<protein>
    <recommendedName>
        <fullName evidence="10">HRDC domain-containing protein</fullName>
    </recommendedName>
</protein>
<dbReference type="GO" id="GO:0071051">
    <property type="term" value="P:poly(A)-dependent snoRNA 3'-end processing"/>
    <property type="evidence" value="ECO:0007669"/>
    <property type="project" value="TreeGrafter"/>
</dbReference>
<dbReference type="GO" id="GO:0071039">
    <property type="term" value="P:nuclear polyadenylation-dependent CUT catabolic process"/>
    <property type="evidence" value="ECO:0007669"/>
    <property type="project" value="TreeGrafter"/>
</dbReference>
<keyword evidence="6" id="KW-0269">Exonuclease</keyword>
<dbReference type="InterPro" id="IPR049559">
    <property type="entry name" value="Rrp6p-like_exo"/>
</dbReference>
<dbReference type="PANTHER" id="PTHR12124">
    <property type="entry name" value="POLYMYOSITIS/SCLERODERMA AUTOANTIGEN-RELATED"/>
    <property type="match status" value="1"/>
</dbReference>
<dbReference type="GO" id="GO:0003727">
    <property type="term" value="F:single-stranded RNA binding"/>
    <property type="evidence" value="ECO:0007669"/>
    <property type="project" value="TreeGrafter"/>
</dbReference>
<dbReference type="InterPro" id="IPR002562">
    <property type="entry name" value="3'-5'_exonuclease_dom"/>
</dbReference>
<dbReference type="GO" id="GO:0071035">
    <property type="term" value="P:nuclear polyadenylation-dependent rRNA catabolic process"/>
    <property type="evidence" value="ECO:0007669"/>
    <property type="project" value="TreeGrafter"/>
</dbReference>
<dbReference type="SMART" id="SM00341">
    <property type="entry name" value="HRDC"/>
    <property type="match status" value="1"/>
</dbReference>
<dbReference type="GO" id="GO:0071044">
    <property type="term" value="P:histone mRNA catabolic process"/>
    <property type="evidence" value="ECO:0007669"/>
    <property type="project" value="TreeGrafter"/>
</dbReference>
<dbReference type="InterPro" id="IPR045092">
    <property type="entry name" value="Rrp6-like"/>
</dbReference>
<reference evidence="11 12" key="1">
    <citation type="submission" date="2016-06" db="EMBL/GenBank/DDBJ databases">
        <authorList>
            <person name="Kjaerup R.B."/>
            <person name="Dalgaard T.S."/>
            <person name="Juul-Madsen H.R."/>
        </authorList>
    </citation>
    <scope>NUCLEOTIDE SEQUENCE [LARGE SCALE GENOMIC DNA]</scope>
    <source>
        <strain evidence="11 12">Pb300</strain>
    </source>
</reference>
<sequence>MEIAKDFASYEEQAKTALVKTVRSATQVSSQDLNFHRSLNEDISESVDEQSARLLSLTNSILKVATSGSGLRIPELHNEDDLEDNWRSIVDVIDELLEKADACLDEFTGVIKKLSPSQEQRSAALSKRPATAQFPSVYDSGPSKISKPQLLFTSRPNNNDTSPFKPLLRSKPHAIAPLSESLGEAGPNDTITFYKHPYETEIRNSPYPQSTYSISPPVEYKSFDATTATFVDTLEGVHSMLAELKEATEIAIDLEHHDVHSYHGLVCLMQISTRDQDWIVDTLKPWREELQVLNEVFTDPKILKVLHGSTMDIIWLQRDLGLYIVGLFDTYHGSVALNYPKRSLKFLLEKFVNFKAEKIYQMADWRLRPLLPGMFDYARSDTHYLLYIYDHIRNSLVENSTPAHKLVDYVLEKSRQEALQRYERPVYNAETGEGGGGWHDVLIRNSTLFSREQFAVFRAVHQWRDKLARSEDEGVQYILSKQSLFKIAHAMPLDPASLFRTISPVSPPVRARMSELVQVIKEAKLAGATGPELRDVLFPYKQRTDGSKPTTSLSLSSPQAGTVSQPARAARAEMSELWGSTLEQKPHPPVPVPHALAATAEALLLSLPFPDMSTKVSTSTISLVEEETTLSQANISETIPAPMKPSSTTNEIFTIKQFGAPKKRKITLSTDGSEDIERATTAAAASTIITQTGTVALMDEPTSPSVSGSNASSKSNPHNSEAKAKNRREKKKQKLASAFQQQHNHATNNSSNGEDIANFTPFDYSNAESFLHAKSVENKNNGGNDGPYRGGHKQKRQFNPYAKAMEGPQGMHKVKKEIEGKSFTFRK</sequence>
<dbReference type="GO" id="GO:0000176">
    <property type="term" value="C:nuclear exosome (RNase complex)"/>
    <property type="evidence" value="ECO:0007669"/>
    <property type="project" value="InterPro"/>
</dbReference>
<dbReference type="AlphaFoldDB" id="A0A1D2JGY1"/>
<dbReference type="Proteomes" id="UP000242814">
    <property type="component" value="Unassembled WGS sequence"/>
</dbReference>
<dbReference type="VEuPathDB" id="FungiDB:PADG_08179"/>
<dbReference type="EMBL" id="LZYO01000100">
    <property type="protein sequence ID" value="ODH34725.1"/>
    <property type="molecule type" value="Genomic_DNA"/>
</dbReference>
<evidence type="ECO:0000256" key="3">
    <source>
        <dbReference type="ARBA" id="ARBA00022722"/>
    </source>
</evidence>
<dbReference type="GO" id="GO:0000166">
    <property type="term" value="F:nucleotide binding"/>
    <property type="evidence" value="ECO:0007669"/>
    <property type="project" value="InterPro"/>
</dbReference>
<organism evidence="11 12">
    <name type="scientific">Paracoccidioides brasiliensis</name>
    <dbReference type="NCBI Taxonomy" id="121759"/>
    <lineage>
        <taxon>Eukaryota</taxon>
        <taxon>Fungi</taxon>
        <taxon>Dikarya</taxon>
        <taxon>Ascomycota</taxon>
        <taxon>Pezizomycotina</taxon>
        <taxon>Eurotiomycetes</taxon>
        <taxon>Eurotiomycetidae</taxon>
        <taxon>Onygenales</taxon>
        <taxon>Ajellomycetaceae</taxon>
        <taxon>Paracoccidioides</taxon>
    </lineage>
</organism>
<dbReference type="InterPro" id="IPR036397">
    <property type="entry name" value="RNaseH_sf"/>
</dbReference>
<keyword evidence="7" id="KW-0539">Nucleus</keyword>
<evidence type="ECO:0000256" key="5">
    <source>
        <dbReference type="ARBA" id="ARBA00022835"/>
    </source>
</evidence>
<evidence type="ECO:0000256" key="9">
    <source>
        <dbReference type="SAM" id="MobiDB-lite"/>
    </source>
</evidence>
<dbReference type="InterPro" id="IPR012588">
    <property type="entry name" value="Exosome-assoc_fac_Rrp6_N"/>
</dbReference>
<dbReference type="GO" id="GO:0000175">
    <property type="term" value="F:3'-5'-RNA exonuclease activity"/>
    <property type="evidence" value="ECO:0007669"/>
    <property type="project" value="InterPro"/>
</dbReference>
<dbReference type="InterPro" id="IPR012337">
    <property type="entry name" value="RNaseH-like_sf"/>
</dbReference>
<dbReference type="SMART" id="SM00474">
    <property type="entry name" value="35EXOc"/>
    <property type="match status" value="1"/>
</dbReference>
<feature type="compositionally biased region" description="Low complexity" evidence="9">
    <location>
        <begin position="549"/>
        <end position="558"/>
    </location>
</feature>
<feature type="compositionally biased region" description="Low complexity" evidence="9">
    <location>
        <begin position="703"/>
        <end position="715"/>
    </location>
</feature>
<dbReference type="FunFam" id="1.10.150.80:FF:000001">
    <property type="entry name" value="Putative exosome component 10"/>
    <property type="match status" value="1"/>
</dbReference>
<evidence type="ECO:0000313" key="11">
    <source>
        <dbReference type="EMBL" id="ODH34725.1"/>
    </source>
</evidence>
<comment type="subcellular location">
    <subcellularLocation>
        <location evidence="1">Nucleus</location>
    </subcellularLocation>
</comment>
<dbReference type="InterPro" id="IPR002121">
    <property type="entry name" value="HRDC_dom"/>
</dbReference>
<accession>A0A1D2JGY1</accession>
<feature type="region of interest" description="Disordered" evidence="9">
    <location>
        <begin position="121"/>
        <end position="142"/>
    </location>
</feature>